<organism evidence="2 3">
    <name type="scientific">Winogradskyella jejuensis</name>
    <dbReference type="NCBI Taxonomy" id="1089305"/>
    <lineage>
        <taxon>Bacteria</taxon>
        <taxon>Pseudomonadati</taxon>
        <taxon>Bacteroidota</taxon>
        <taxon>Flavobacteriia</taxon>
        <taxon>Flavobacteriales</taxon>
        <taxon>Flavobacteriaceae</taxon>
        <taxon>Winogradskyella</taxon>
    </lineage>
</organism>
<protein>
    <submittedName>
        <fullName evidence="2">Uncharacterized protein</fullName>
    </submittedName>
</protein>
<accession>A0A1M5SV58</accession>
<sequence length="347" mass="40683">MIKFFRRIRQQLLSENKFSKYLLYAIGEIVLVVIGILIALQINNWNEAKANEARLIKILKEIRLDLETDVINSERILISGKEIDSLSRLVLVNKFSKEDYKEKGPRNLFWVGLQFQSFDYQKTAFTKFENFQGIIPEKYDAILKDINYYYNDVGQLHDDIYLNLRQQIKDRHDYLANTTDWYHKMRAHEVTEQMVDFYANNPIYKNWVSQHIGDNTAGKYGTINALQTNGFYLLQQINNLLNDSYNFKDSKIIKKYGKPIPYAKELVGKYRATDTNWEFTITELNGYTYNDKTDILKEKSKDTLIGKDDDSLQTIVVRDKDGKVIGLKLIKSNDTTFLREATKIKDN</sequence>
<dbReference type="OrthoDB" id="1414794at2"/>
<dbReference type="RefSeq" id="WP_073085969.1">
    <property type="nucleotide sequence ID" value="NZ_FQWS01000002.1"/>
</dbReference>
<keyword evidence="3" id="KW-1185">Reference proteome</keyword>
<dbReference type="InterPro" id="IPR045749">
    <property type="entry name" value="DUF6090"/>
</dbReference>
<feature type="transmembrane region" description="Helical" evidence="1">
    <location>
        <begin position="21"/>
        <end position="42"/>
    </location>
</feature>
<keyword evidence="1" id="KW-0812">Transmembrane</keyword>
<keyword evidence="1" id="KW-1133">Transmembrane helix</keyword>
<dbReference type="Proteomes" id="UP000184522">
    <property type="component" value="Unassembled WGS sequence"/>
</dbReference>
<proteinExistence type="predicted"/>
<dbReference type="EMBL" id="FQWS01000002">
    <property type="protein sequence ID" value="SHH42148.1"/>
    <property type="molecule type" value="Genomic_DNA"/>
</dbReference>
<name>A0A1M5SV58_9FLAO</name>
<evidence type="ECO:0000256" key="1">
    <source>
        <dbReference type="SAM" id="Phobius"/>
    </source>
</evidence>
<dbReference type="STRING" id="1089305.SAMN05444148_1975"/>
<dbReference type="Pfam" id="PF19578">
    <property type="entry name" value="DUF6090"/>
    <property type="match status" value="1"/>
</dbReference>
<evidence type="ECO:0000313" key="2">
    <source>
        <dbReference type="EMBL" id="SHH42148.1"/>
    </source>
</evidence>
<gene>
    <name evidence="2" type="ORF">SAMN05444148_1975</name>
</gene>
<evidence type="ECO:0000313" key="3">
    <source>
        <dbReference type="Proteomes" id="UP000184522"/>
    </source>
</evidence>
<reference evidence="3" key="1">
    <citation type="submission" date="2016-11" db="EMBL/GenBank/DDBJ databases">
        <authorList>
            <person name="Varghese N."/>
            <person name="Submissions S."/>
        </authorList>
    </citation>
    <scope>NUCLEOTIDE SEQUENCE [LARGE SCALE GENOMIC DNA]</scope>
    <source>
        <strain evidence="3">DSM 25330</strain>
    </source>
</reference>
<dbReference type="AlphaFoldDB" id="A0A1M5SV58"/>
<keyword evidence="1" id="KW-0472">Membrane</keyword>